<dbReference type="NCBIfam" id="NF009503">
    <property type="entry name" value="PRK12863.1-3"/>
    <property type="match status" value="1"/>
</dbReference>
<comment type="similarity">
    <text evidence="1">Belongs to the YciI family.</text>
</comment>
<dbReference type="InterPro" id="IPR051807">
    <property type="entry name" value="Sec-metab_biosynth-assoc"/>
</dbReference>
<gene>
    <name evidence="3" type="ORF">C7400_104134</name>
    <name evidence="4" type="ORF">SAMN05216550_104295</name>
</gene>
<evidence type="ECO:0000313" key="5">
    <source>
        <dbReference type="Proteomes" id="UP000183529"/>
    </source>
</evidence>
<dbReference type="Gene3D" id="3.30.70.1060">
    <property type="entry name" value="Dimeric alpha+beta barrel"/>
    <property type="match status" value="1"/>
</dbReference>
<dbReference type="EMBL" id="FNZM01000004">
    <property type="protein sequence ID" value="SEJ39590.1"/>
    <property type="molecule type" value="Genomic_DNA"/>
</dbReference>
<evidence type="ECO:0000313" key="6">
    <source>
        <dbReference type="Proteomes" id="UP000247515"/>
    </source>
</evidence>
<dbReference type="PANTHER" id="PTHR33606:SF3">
    <property type="entry name" value="PROTEIN YCII"/>
    <property type="match status" value="1"/>
</dbReference>
<name>A0A1A5XKR1_9BURK</name>
<sequence length="98" mass="10971">MPFLIETFDKPGHAHVRASEREVHLAFLEANKALLLACGAKLNDDGSSAGGGIYIVDVETRDAAEQFIAQDPFWKVDLFERVSIVRWRKAYVDGTCYL</sequence>
<dbReference type="SUPFAM" id="SSF54909">
    <property type="entry name" value="Dimeric alpha+beta barrel"/>
    <property type="match status" value="1"/>
</dbReference>
<dbReference type="InterPro" id="IPR005545">
    <property type="entry name" value="YCII"/>
</dbReference>
<dbReference type="OrthoDB" id="9797014at2"/>
<dbReference type="EMBL" id="QJJV01000004">
    <property type="protein sequence ID" value="PXX18624.1"/>
    <property type="molecule type" value="Genomic_DNA"/>
</dbReference>
<dbReference type="GeneID" id="61305402"/>
<dbReference type="Proteomes" id="UP000183529">
    <property type="component" value="Unassembled WGS sequence"/>
</dbReference>
<dbReference type="AlphaFoldDB" id="A0A1A5XKR1"/>
<evidence type="ECO:0000259" key="2">
    <source>
        <dbReference type="Pfam" id="PF03795"/>
    </source>
</evidence>
<dbReference type="PANTHER" id="PTHR33606">
    <property type="entry name" value="PROTEIN YCII"/>
    <property type="match status" value="1"/>
</dbReference>
<accession>A0A1A5XKR1</accession>
<dbReference type="InterPro" id="IPR011008">
    <property type="entry name" value="Dimeric_a/b-barrel"/>
</dbReference>
<evidence type="ECO:0000313" key="4">
    <source>
        <dbReference type="EMBL" id="SEJ39590.1"/>
    </source>
</evidence>
<proteinExistence type="inferred from homology"/>
<dbReference type="Proteomes" id="UP000247515">
    <property type="component" value="Unassembled WGS sequence"/>
</dbReference>
<reference evidence="3 6" key="2">
    <citation type="submission" date="2018-05" db="EMBL/GenBank/DDBJ databases">
        <title>Genomic Encyclopedia of Type Strains, Phase IV (KMG-V): Genome sequencing to study the core and pangenomes of soil and plant-associated prokaryotes.</title>
        <authorList>
            <person name="Whitman W."/>
        </authorList>
    </citation>
    <scope>NUCLEOTIDE SEQUENCE [LARGE SCALE GENOMIC DNA]</scope>
    <source>
        <strain evidence="3 6">SIr-6563</strain>
    </source>
</reference>
<dbReference type="RefSeq" id="WP_065057969.1">
    <property type="nucleotide sequence ID" value="NZ_CADFGN010000007.1"/>
</dbReference>
<comment type="caution">
    <text evidence="4">The sequence shown here is derived from an EMBL/GenBank/DDBJ whole genome shotgun (WGS) entry which is preliminary data.</text>
</comment>
<feature type="domain" description="YCII-related" evidence="2">
    <location>
        <begin position="1"/>
        <end position="88"/>
    </location>
</feature>
<keyword evidence="6" id="KW-1185">Reference proteome</keyword>
<evidence type="ECO:0000313" key="3">
    <source>
        <dbReference type="EMBL" id="PXX18624.1"/>
    </source>
</evidence>
<protein>
    <recommendedName>
        <fullName evidence="2">YCII-related domain-containing protein</fullName>
    </recommendedName>
</protein>
<organism evidence="4 5">
    <name type="scientific">Paraburkholderia tropica</name>
    <dbReference type="NCBI Taxonomy" id="92647"/>
    <lineage>
        <taxon>Bacteria</taxon>
        <taxon>Pseudomonadati</taxon>
        <taxon>Pseudomonadota</taxon>
        <taxon>Betaproteobacteria</taxon>
        <taxon>Burkholderiales</taxon>
        <taxon>Burkholderiaceae</taxon>
        <taxon>Paraburkholderia</taxon>
    </lineage>
</organism>
<reference evidence="4 5" key="1">
    <citation type="submission" date="2016-10" db="EMBL/GenBank/DDBJ databases">
        <authorList>
            <person name="Varghese N."/>
            <person name="Submissions S."/>
        </authorList>
    </citation>
    <scope>NUCLEOTIDE SEQUENCE [LARGE SCALE GENOMIC DNA]</scope>
    <source>
        <strain evidence="4 5">LMG 22274</strain>
    </source>
</reference>
<evidence type="ECO:0000256" key="1">
    <source>
        <dbReference type="ARBA" id="ARBA00007689"/>
    </source>
</evidence>
<dbReference type="Pfam" id="PF03795">
    <property type="entry name" value="YCII"/>
    <property type="match status" value="1"/>
</dbReference>